<sequence>MAKAMTVGKIISGSQLLQRAENIEFPTSARERSVNPEAIEVNKTSESKDVENLNLYSDELNKQEIKSLVDSLNKFMEPTYTNLKFEFHEKLEKYYVTLIDSETKEVVKEIPSKKLLDVYASMAELMGFIVDEKV</sequence>
<dbReference type="Gene3D" id="3.30.160.170">
    <property type="entry name" value="FlaG-like"/>
    <property type="match status" value="1"/>
</dbReference>
<proteinExistence type="predicted"/>
<dbReference type="RefSeq" id="WP_285930082.1">
    <property type="nucleotide sequence ID" value="NZ_JASTZU010000012.1"/>
</dbReference>
<dbReference type="NCBIfam" id="NF005834">
    <property type="entry name" value="PRK07738.1"/>
    <property type="match status" value="1"/>
</dbReference>
<protein>
    <submittedName>
        <fullName evidence="1">Flagellar protein FlaG</fullName>
    </submittedName>
</protein>
<gene>
    <name evidence="1" type="primary">flaG</name>
    <name evidence="1" type="ORF">QQS35_01960</name>
</gene>
<keyword evidence="1" id="KW-0969">Cilium</keyword>
<dbReference type="InterPro" id="IPR035924">
    <property type="entry name" value="FlaG-like_sf"/>
</dbReference>
<comment type="caution">
    <text evidence="1">The sequence shown here is derived from an EMBL/GenBank/DDBJ whole genome shotgun (WGS) entry which is preliminary data.</text>
</comment>
<evidence type="ECO:0000313" key="1">
    <source>
        <dbReference type="EMBL" id="MDL4839227.1"/>
    </source>
</evidence>
<accession>A0ABT7L1Z5</accession>
<dbReference type="PANTHER" id="PTHR37166">
    <property type="entry name" value="PROTEIN FLAG"/>
    <property type="match status" value="1"/>
</dbReference>
<dbReference type="SUPFAM" id="SSF160214">
    <property type="entry name" value="FlaG-like"/>
    <property type="match status" value="1"/>
</dbReference>
<name>A0ABT7L1Z5_9BACI</name>
<dbReference type="EMBL" id="JASTZU010000012">
    <property type="protein sequence ID" value="MDL4839227.1"/>
    <property type="molecule type" value="Genomic_DNA"/>
</dbReference>
<keyword evidence="1" id="KW-0282">Flagellum</keyword>
<evidence type="ECO:0000313" key="2">
    <source>
        <dbReference type="Proteomes" id="UP001235343"/>
    </source>
</evidence>
<keyword evidence="1" id="KW-0966">Cell projection</keyword>
<dbReference type="Pfam" id="PF03646">
    <property type="entry name" value="FlaG"/>
    <property type="match status" value="1"/>
</dbReference>
<dbReference type="InterPro" id="IPR005186">
    <property type="entry name" value="FlaG"/>
</dbReference>
<organism evidence="1 2">
    <name type="scientific">Aquibacillus rhizosphaerae</name>
    <dbReference type="NCBI Taxonomy" id="3051431"/>
    <lineage>
        <taxon>Bacteria</taxon>
        <taxon>Bacillati</taxon>
        <taxon>Bacillota</taxon>
        <taxon>Bacilli</taxon>
        <taxon>Bacillales</taxon>
        <taxon>Bacillaceae</taxon>
        <taxon>Aquibacillus</taxon>
    </lineage>
</organism>
<reference evidence="1 2" key="1">
    <citation type="submission" date="2023-06" db="EMBL/GenBank/DDBJ databases">
        <title>Aquibacillus rhizosphaerae LR5S19.</title>
        <authorList>
            <person name="Sun J.-Q."/>
        </authorList>
    </citation>
    <scope>NUCLEOTIDE SEQUENCE [LARGE SCALE GENOMIC DNA]</scope>
    <source>
        <strain evidence="1 2">LR5S19</strain>
    </source>
</reference>
<keyword evidence="2" id="KW-1185">Reference proteome</keyword>
<dbReference type="Proteomes" id="UP001235343">
    <property type="component" value="Unassembled WGS sequence"/>
</dbReference>
<dbReference type="PANTHER" id="PTHR37166:SF1">
    <property type="entry name" value="PROTEIN FLAG"/>
    <property type="match status" value="1"/>
</dbReference>